<organism evidence="1 2">
    <name type="scientific">Trametes coccinea (strain BRFM310)</name>
    <name type="common">Pycnoporus coccineus</name>
    <dbReference type="NCBI Taxonomy" id="1353009"/>
    <lineage>
        <taxon>Eukaryota</taxon>
        <taxon>Fungi</taxon>
        <taxon>Dikarya</taxon>
        <taxon>Basidiomycota</taxon>
        <taxon>Agaricomycotina</taxon>
        <taxon>Agaricomycetes</taxon>
        <taxon>Polyporales</taxon>
        <taxon>Polyporaceae</taxon>
        <taxon>Trametes</taxon>
    </lineage>
</organism>
<dbReference type="EMBL" id="KZ084111">
    <property type="protein sequence ID" value="OSD01417.1"/>
    <property type="molecule type" value="Genomic_DNA"/>
</dbReference>
<keyword evidence="2" id="KW-1185">Reference proteome</keyword>
<protein>
    <submittedName>
        <fullName evidence="1">Uncharacterized protein</fullName>
    </submittedName>
</protein>
<sequence length="129" mass="14208">MYTQPLYSSRWAGAVPVLSAQSNRCRMARYLLRHGKATNSRGPTQAYMYTCPPSATFLKHTHGAERWRRRPGRGPAYVCIFSSSICASAGLGKGPHYTVAGAGQIGSRRTAFRSYLLRSQQTPASPDVR</sequence>
<dbReference type="Proteomes" id="UP000193067">
    <property type="component" value="Unassembled WGS sequence"/>
</dbReference>
<name>A0A1Y2IJU5_TRAC3</name>
<evidence type="ECO:0000313" key="2">
    <source>
        <dbReference type="Proteomes" id="UP000193067"/>
    </source>
</evidence>
<evidence type="ECO:0000313" key="1">
    <source>
        <dbReference type="EMBL" id="OSD01417.1"/>
    </source>
</evidence>
<accession>A0A1Y2IJU5</accession>
<reference evidence="1 2" key="1">
    <citation type="journal article" date="2015" name="Biotechnol. Biofuels">
        <title>Enhanced degradation of softwood versus hardwood by the white-rot fungus Pycnoporus coccineus.</title>
        <authorList>
            <person name="Couturier M."/>
            <person name="Navarro D."/>
            <person name="Chevret D."/>
            <person name="Henrissat B."/>
            <person name="Piumi F."/>
            <person name="Ruiz-Duenas F.J."/>
            <person name="Martinez A.T."/>
            <person name="Grigoriev I.V."/>
            <person name="Riley R."/>
            <person name="Lipzen A."/>
            <person name="Berrin J.G."/>
            <person name="Master E.R."/>
            <person name="Rosso M.N."/>
        </authorList>
    </citation>
    <scope>NUCLEOTIDE SEQUENCE [LARGE SCALE GENOMIC DNA]</scope>
    <source>
        <strain evidence="1 2">BRFM310</strain>
    </source>
</reference>
<proteinExistence type="predicted"/>
<gene>
    <name evidence="1" type="ORF">PYCCODRAFT_510383</name>
</gene>
<dbReference type="AlphaFoldDB" id="A0A1Y2IJU5"/>